<comment type="caution">
    <text evidence="2">The sequence shown here is derived from an EMBL/GenBank/DDBJ whole genome shotgun (WGS) entry which is preliminary data.</text>
</comment>
<dbReference type="EMBL" id="JAUSUE010000003">
    <property type="protein sequence ID" value="MDQ0202877.1"/>
    <property type="molecule type" value="Genomic_DNA"/>
</dbReference>
<dbReference type="RefSeq" id="WP_432748954.1">
    <property type="nucleotide sequence ID" value="NZ_CP116940.1"/>
</dbReference>
<reference evidence="2 3" key="1">
    <citation type="submission" date="2023-07" db="EMBL/GenBank/DDBJ databases">
        <title>Genomic Encyclopedia of Type Strains, Phase IV (KMG-IV): sequencing the most valuable type-strain genomes for metagenomic binning, comparative biology and taxonomic classification.</title>
        <authorList>
            <person name="Goeker M."/>
        </authorList>
    </citation>
    <scope>NUCLEOTIDE SEQUENCE [LARGE SCALE GENOMIC DNA]</scope>
    <source>
        <strain evidence="2 3">DSM 16980</strain>
    </source>
</reference>
<dbReference type="InterPro" id="IPR041657">
    <property type="entry name" value="HTH_17"/>
</dbReference>
<keyword evidence="3" id="KW-1185">Reference proteome</keyword>
<feature type="domain" description="Helix-turn-helix" evidence="1">
    <location>
        <begin position="6"/>
        <end position="58"/>
    </location>
</feature>
<proteinExistence type="predicted"/>
<sequence length="82" mass="9213">MESMELMTAKEVAEKVFRNKIGYQVIIRLAHAGDIAHIQVGRKIFFTSKAVEAYLQGQLTQTVNKNEKIISAPSVPEIKKII</sequence>
<dbReference type="Pfam" id="PF12728">
    <property type="entry name" value="HTH_17"/>
    <property type="match status" value="1"/>
</dbReference>
<evidence type="ECO:0000313" key="2">
    <source>
        <dbReference type="EMBL" id="MDQ0202877.1"/>
    </source>
</evidence>
<gene>
    <name evidence="2" type="ORF">J2S01_000573</name>
</gene>
<name>A0ABT9Y4X7_9FIRM</name>
<dbReference type="Proteomes" id="UP001239167">
    <property type="component" value="Unassembled WGS sequence"/>
</dbReference>
<evidence type="ECO:0000259" key="1">
    <source>
        <dbReference type="Pfam" id="PF12728"/>
    </source>
</evidence>
<organism evidence="2 3">
    <name type="scientific">Pectinatus haikarae</name>
    <dbReference type="NCBI Taxonomy" id="349096"/>
    <lineage>
        <taxon>Bacteria</taxon>
        <taxon>Bacillati</taxon>
        <taxon>Bacillota</taxon>
        <taxon>Negativicutes</taxon>
        <taxon>Selenomonadales</taxon>
        <taxon>Selenomonadaceae</taxon>
        <taxon>Pectinatus</taxon>
    </lineage>
</organism>
<evidence type="ECO:0000313" key="3">
    <source>
        <dbReference type="Proteomes" id="UP001239167"/>
    </source>
</evidence>
<accession>A0ABT9Y4X7</accession>
<protein>
    <recommendedName>
        <fullName evidence="1">Helix-turn-helix domain-containing protein</fullName>
    </recommendedName>
</protein>